<evidence type="ECO:0000259" key="4">
    <source>
        <dbReference type="Pfam" id="PF08172"/>
    </source>
</evidence>
<accession>A0A0X3PFW2</accession>
<dbReference type="InterPro" id="IPR012955">
    <property type="entry name" value="CASP_C"/>
</dbReference>
<dbReference type="Pfam" id="PF08172">
    <property type="entry name" value="CASP_C"/>
    <property type="match status" value="1"/>
</dbReference>
<dbReference type="EMBL" id="GEEE01012657">
    <property type="protein sequence ID" value="JAP50568.1"/>
    <property type="molecule type" value="Transcribed_RNA"/>
</dbReference>
<feature type="transmembrane region" description="Helical" evidence="3">
    <location>
        <begin position="429"/>
        <end position="450"/>
    </location>
</feature>
<dbReference type="PANTHER" id="PTHR14043">
    <property type="entry name" value="CCAAT DISPLACEMENT PROTEIN-RELATED"/>
    <property type="match status" value="1"/>
</dbReference>
<proteinExistence type="predicted"/>
<evidence type="ECO:0000313" key="5">
    <source>
        <dbReference type="EMBL" id="JAP50568.1"/>
    </source>
</evidence>
<dbReference type="GO" id="GO:0000139">
    <property type="term" value="C:Golgi membrane"/>
    <property type="evidence" value="ECO:0007669"/>
    <property type="project" value="InterPro"/>
</dbReference>
<dbReference type="PANTHER" id="PTHR14043:SF2">
    <property type="entry name" value="HOMEOBOX PROTEIN CUT"/>
    <property type="match status" value="1"/>
</dbReference>
<feature type="domain" description="CASP C-terminal" evidence="4">
    <location>
        <begin position="198"/>
        <end position="452"/>
    </location>
</feature>
<name>A0A0X3PFW2_SCHSO</name>
<evidence type="ECO:0000313" key="6">
    <source>
        <dbReference type="EMBL" id="JAP55176.1"/>
    </source>
</evidence>
<reference evidence="5" key="1">
    <citation type="submission" date="2016-01" db="EMBL/GenBank/DDBJ databases">
        <title>Reference transcriptome for the parasite Schistocephalus solidus: insights into the molecular evolution of parasitism.</title>
        <authorList>
            <person name="Hebert F.O."/>
            <person name="Grambauer S."/>
            <person name="Barber I."/>
            <person name="Landry C.R."/>
            <person name="Aubin-Horth N."/>
        </authorList>
    </citation>
    <scope>NUCLEOTIDE SEQUENCE</scope>
</reference>
<evidence type="ECO:0000256" key="2">
    <source>
        <dbReference type="SAM" id="Coils"/>
    </source>
</evidence>
<gene>
    <name evidence="6" type="primary">CASP</name>
    <name evidence="5" type="ORF">TR82575</name>
</gene>
<evidence type="ECO:0000256" key="1">
    <source>
        <dbReference type="ARBA" id="ARBA00023054"/>
    </source>
</evidence>
<sequence>MWVLSPSMTSAFRSKDRRIALLETPKNKVAIVGEGESTERSHGTVDFELASTIEDLTSKLEQKKSEVDSLSQALHAAEERHQQTVGELQARLTASATALEAAETKVTTLTNELDRRHDYDDLCREITVLRSIEFPEGSEKLGMEEGQGAAEVSLEVRLRRKNEQLKNTIASISAEREQLEEEVVALRKDNSELRDRDQRQASLIRQLEESVAQMSSTEASASVPYHRTSILNSDSGTSAEQEMLGMQQLLLGSQPEAETASSGQFPGPASHLSMLAIVQSQRDRFRDRSRELEENLLVLRQQVLAVQTELDSVRQDNVRLYEKIKFMQSYSPSPPSLRSQASLTERQPASAAVTTVSILTPSPAPPPPGVPEADYRLLERYSHAYEARLNPFRQFGEEERRRRYQALQLHEKLIHSLGRLIIEHPGARLAAFLYAMALHLLVFVVLYKLAHTDAHRHMT</sequence>
<keyword evidence="3" id="KW-1133">Transmembrane helix</keyword>
<keyword evidence="1 2" id="KW-0175">Coiled coil</keyword>
<keyword evidence="3" id="KW-0472">Membrane</keyword>
<feature type="coiled-coil region" evidence="2">
    <location>
        <begin position="53"/>
        <end position="80"/>
    </location>
</feature>
<evidence type="ECO:0000256" key="3">
    <source>
        <dbReference type="SAM" id="Phobius"/>
    </source>
</evidence>
<feature type="coiled-coil region" evidence="2">
    <location>
        <begin position="155"/>
        <end position="196"/>
    </location>
</feature>
<protein>
    <submittedName>
        <fullName evidence="6">Protein CASP</fullName>
    </submittedName>
</protein>
<dbReference type="EMBL" id="GEEE01008049">
    <property type="protein sequence ID" value="JAP55176.1"/>
    <property type="molecule type" value="Transcribed_RNA"/>
</dbReference>
<dbReference type="EMBL" id="GEEE01010422">
    <property type="protein sequence ID" value="JAP52803.1"/>
    <property type="molecule type" value="Transcribed_RNA"/>
</dbReference>
<organism evidence="5">
    <name type="scientific">Schistocephalus solidus</name>
    <name type="common">Tapeworm</name>
    <dbReference type="NCBI Taxonomy" id="70667"/>
    <lineage>
        <taxon>Eukaryota</taxon>
        <taxon>Metazoa</taxon>
        <taxon>Spiralia</taxon>
        <taxon>Lophotrochozoa</taxon>
        <taxon>Platyhelminthes</taxon>
        <taxon>Cestoda</taxon>
        <taxon>Eucestoda</taxon>
        <taxon>Diphyllobothriidea</taxon>
        <taxon>Diphyllobothriidae</taxon>
        <taxon>Schistocephalus</taxon>
    </lineage>
</organism>
<feature type="coiled-coil region" evidence="2">
    <location>
        <begin position="275"/>
        <end position="309"/>
    </location>
</feature>
<dbReference type="AlphaFoldDB" id="A0A0X3PFW2"/>
<dbReference type="GO" id="GO:0006891">
    <property type="term" value="P:intra-Golgi vesicle-mediated transport"/>
    <property type="evidence" value="ECO:0007669"/>
    <property type="project" value="InterPro"/>
</dbReference>
<keyword evidence="3" id="KW-0812">Transmembrane</keyword>